<dbReference type="Pfam" id="PF22283">
    <property type="entry name" value="DUF6960"/>
    <property type="match status" value="1"/>
</dbReference>
<gene>
    <name evidence="1" type="ORF">C5Y96_13365</name>
</gene>
<comment type="caution">
    <text evidence="1">The sequence shown here is derived from an EMBL/GenBank/DDBJ whole genome shotgun (WGS) entry which is preliminary data.</text>
</comment>
<dbReference type="RefSeq" id="WP_105354074.1">
    <property type="nucleotide sequence ID" value="NZ_PUIA01000037.1"/>
</dbReference>
<dbReference type="AlphaFoldDB" id="A0A2S8FGP1"/>
<organism evidence="1 2">
    <name type="scientific">Blastopirellula marina</name>
    <dbReference type="NCBI Taxonomy" id="124"/>
    <lineage>
        <taxon>Bacteria</taxon>
        <taxon>Pseudomonadati</taxon>
        <taxon>Planctomycetota</taxon>
        <taxon>Planctomycetia</taxon>
        <taxon>Pirellulales</taxon>
        <taxon>Pirellulaceae</taxon>
        <taxon>Blastopirellula</taxon>
    </lineage>
</organism>
<name>A0A2S8FGP1_9BACT</name>
<proteinExistence type="predicted"/>
<dbReference type="EMBL" id="PUIA01000037">
    <property type="protein sequence ID" value="PQO31325.1"/>
    <property type="molecule type" value="Genomic_DNA"/>
</dbReference>
<evidence type="ECO:0000313" key="1">
    <source>
        <dbReference type="EMBL" id="PQO31325.1"/>
    </source>
</evidence>
<dbReference type="Proteomes" id="UP000240009">
    <property type="component" value="Unassembled WGS sequence"/>
</dbReference>
<sequence length="161" mass="19141">MTPTDDSIPIQHSEAFPVKPPVTWVMFPRWPEDGDGWIFPQDRHKAEGLIPSDVIFRRETTEDDFYLISYGDIQMKIHPVMMEEVPEPKYKMGEIVELTHQFDIEKISTGTIYAVRWSDYYQEPQYYLIRGDLKSQNAYLAKDLRHYEPPKEFHAMHEYEP</sequence>
<protein>
    <submittedName>
        <fullName evidence="1">Uncharacterized protein</fullName>
    </submittedName>
</protein>
<reference evidence="1 2" key="1">
    <citation type="submission" date="2018-02" db="EMBL/GenBank/DDBJ databases">
        <title>Comparative genomes isolates from brazilian mangrove.</title>
        <authorList>
            <person name="Araujo J.E."/>
            <person name="Taketani R.G."/>
            <person name="Silva M.C.P."/>
            <person name="Loureco M.V."/>
            <person name="Andreote F.D."/>
        </authorList>
    </citation>
    <scope>NUCLEOTIDE SEQUENCE [LARGE SCALE GENOMIC DNA]</scope>
    <source>
        <strain evidence="1 2">HEX-2 MGV</strain>
    </source>
</reference>
<evidence type="ECO:0000313" key="2">
    <source>
        <dbReference type="Proteomes" id="UP000240009"/>
    </source>
</evidence>
<dbReference type="OrthoDB" id="285761at2"/>
<dbReference type="InterPro" id="IPR053804">
    <property type="entry name" value="DUF6960"/>
</dbReference>
<accession>A0A2S8FGP1</accession>